<evidence type="ECO:0000313" key="2">
    <source>
        <dbReference type="Proteomes" id="UP000075880"/>
    </source>
</evidence>
<evidence type="ECO:0000313" key="1">
    <source>
        <dbReference type="EnsemblMetazoa" id="ENSAATROPP014741"/>
    </source>
</evidence>
<name>A0AAG5DUG1_ANOAO</name>
<protein>
    <submittedName>
        <fullName evidence="1">Uncharacterized protein</fullName>
    </submittedName>
</protein>
<sequence>MLLVLLKKEGLLPHLITGFETEN</sequence>
<dbReference type="Proteomes" id="UP000075880">
    <property type="component" value="Unassembled WGS sequence"/>
</dbReference>
<accession>A0AAG5DUG1</accession>
<organism evidence="1 2">
    <name type="scientific">Anopheles atroparvus</name>
    <name type="common">European mosquito</name>
    <dbReference type="NCBI Taxonomy" id="41427"/>
    <lineage>
        <taxon>Eukaryota</taxon>
        <taxon>Metazoa</taxon>
        <taxon>Ecdysozoa</taxon>
        <taxon>Arthropoda</taxon>
        <taxon>Hexapoda</taxon>
        <taxon>Insecta</taxon>
        <taxon>Pterygota</taxon>
        <taxon>Neoptera</taxon>
        <taxon>Endopterygota</taxon>
        <taxon>Diptera</taxon>
        <taxon>Nematocera</taxon>
        <taxon>Culicoidea</taxon>
        <taxon>Culicidae</taxon>
        <taxon>Anophelinae</taxon>
        <taxon>Anopheles</taxon>
    </lineage>
</organism>
<reference evidence="1" key="1">
    <citation type="submission" date="2024-04" db="UniProtKB">
        <authorList>
            <consortium name="EnsemblMetazoa"/>
        </authorList>
    </citation>
    <scope>IDENTIFICATION</scope>
    <source>
        <strain evidence="1">EBRO</strain>
    </source>
</reference>
<dbReference type="EnsemblMetazoa" id="ENSAATROPT016754">
    <property type="protein sequence ID" value="ENSAATROPP014741"/>
    <property type="gene ID" value="ENSAATROPG013717"/>
</dbReference>
<dbReference type="AlphaFoldDB" id="A0AAG5DUG1"/>
<keyword evidence="2" id="KW-1185">Reference proteome</keyword>
<proteinExistence type="predicted"/>